<feature type="domain" description="Flagellar basal body rod protein N-terminal" evidence="8">
    <location>
        <begin position="6"/>
        <end position="36"/>
    </location>
</feature>
<gene>
    <name evidence="11" type="primary">flgG_2</name>
    <name evidence="11" type="ORF">ETAA8_59910</name>
</gene>
<dbReference type="PANTHER" id="PTHR30435:SF19">
    <property type="entry name" value="FLAGELLAR BASAL-BODY ROD PROTEIN FLGG"/>
    <property type="match status" value="1"/>
</dbReference>
<evidence type="ECO:0000259" key="8">
    <source>
        <dbReference type="Pfam" id="PF00460"/>
    </source>
</evidence>
<comment type="subunit">
    <text evidence="5">The basal body constitutes a major portion of the flagellar organelle and consists of four rings (L,P,S, and M) mounted on a central rod. The rod consists of about 26 subunits of FlgG in the distal portion, and FlgB, FlgC and FlgF are thought to build up the proximal portion of the rod with about 6 subunits each.</text>
</comment>
<organism evidence="11 12">
    <name type="scientific">Anatilimnocola aggregata</name>
    <dbReference type="NCBI Taxonomy" id="2528021"/>
    <lineage>
        <taxon>Bacteria</taxon>
        <taxon>Pseudomonadati</taxon>
        <taxon>Planctomycetota</taxon>
        <taxon>Planctomycetia</taxon>
        <taxon>Pirellulales</taxon>
        <taxon>Pirellulaceae</taxon>
        <taxon>Anatilimnocola</taxon>
    </lineage>
</organism>
<evidence type="ECO:0000256" key="5">
    <source>
        <dbReference type="ARBA" id="ARBA00025933"/>
    </source>
</evidence>
<feature type="domain" description="Flagellar basal-body/hook protein C-terminal" evidence="9">
    <location>
        <begin position="220"/>
        <end position="265"/>
    </location>
</feature>
<evidence type="ECO:0000259" key="10">
    <source>
        <dbReference type="Pfam" id="PF22692"/>
    </source>
</evidence>
<evidence type="ECO:0000256" key="2">
    <source>
        <dbReference type="ARBA" id="ARBA00009677"/>
    </source>
</evidence>
<dbReference type="PROSITE" id="PS00588">
    <property type="entry name" value="FLAGELLA_BB_ROD"/>
    <property type="match status" value="1"/>
</dbReference>
<comment type="similarity">
    <text evidence="2 7">Belongs to the flagella basal body rod proteins family.</text>
</comment>
<name>A0A517YKU1_9BACT</name>
<dbReference type="AlphaFoldDB" id="A0A517YKU1"/>
<dbReference type="GO" id="GO:0009426">
    <property type="term" value="C:bacterial-type flagellum basal body, distal rod"/>
    <property type="evidence" value="ECO:0007669"/>
    <property type="project" value="UniProtKB-UniRule"/>
</dbReference>
<dbReference type="Pfam" id="PF22692">
    <property type="entry name" value="LlgE_F_G_D1"/>
    <property type="match status" value="1"/>
</dbReference>
<sequence length="268" mass="28911">MSVQTLYTAATGMESLQTKLDVIANNLANVNTTGYKKGRANFEDLFYRTYEFPGAQDQQQNYTAVGTQVGLGSRVQSVQTKFSQGAFQDTGSPLDVAIEGNGFFQVQDPFNGQSVYTRAGNFSINANNQLVVGSAQTGRLVVPNITLPTDTTAISITADGRVLVQQANQTQLQQQGQIELALFPNPEGLLKLGENLYQVTDASGAAVTSNPGQQGVGVLRQTFLEASNVEPVQELIDLITTQRSFELNSQAIQAGDQILQLISNLRRS</sequence>
<dbReference type="KEGG" id="aagg:ETAA8_59910"/>
<keyword evidence="11" id="KW-0969">Cilium</keyword>
<dbReference type="InterPro" id="IPR037925">
    <property type="entry name" value="FlgE/F/G-like"/>
</dbReference>
<dbReference type="NCBIfam" id="TIGR03506">
    <property type="entry name" value="FlgEFG_subfam"/>
    <property type="match status" value="2"/>
</dbReference>
<evidence type="ECO:0000256" key="6">
    <source>
        <dbReference type="NCBIfam" id="TIGR02488"/>
    </source>
</evidence>
<keyword evidence="4 7" id="KW-0975">Bacterial flagellum</keyword>
<dbReference type="NCBIfam" id="TIGR02488">
    <property type="entry name" value="flgG_G_neg"/>
    <property type="match status" value="1"/>
</dbReference>
<dbReference type="InterPro" id="IPR020013">
    <property type="entry name" value="Flagellar_FlgE/F/G"/>
</dbReference>
<accession>A0A517YKU1</accession>
<keyword evidence="11" id="KW-0966">Cell projection</keyword>
<keyword evidence="11" id="KW-0282">Flagellum</keyword>
<comment type="subcellular location">
    <subcellularLocation>
        <location evidence="1 7">Bacterial flagellum basal body</location>
    </subcellularLocation>
</comment>
<dbReference type="PANTHER" id="PTHR30435">
    <property type="entry name" value="FLAGELLAR PROTEIN"/>
    <property type="match status" value="1"/>
</dbReference>
<evidence type="ECO:0000256" key="3">
    <source>
        <dbReference type="ARBA" id="ARBA00017948"/>
    </source>
</evidence>
<dbReference type="InterPro" id="IPR053967">
    <property type="entry name" value="LlgE_F_G-like_D1"/>
</dbReference>
<evidence type="ECO:0000256" key="1">
    <source>
        <dbReference type="ARBA" id="ARBA00004117"/>
    </source>
</evidence>
<proteinExistence type="inferred from homology"/>
<dbReference type="InterPro" id="IPR019776">
    <property type="entry name" value="Flagellar_basal_body_rod_CS"/>
</dbReference>
<reference evidence="11 12" key="1">
    <citation type="submission" date="2019-02" db="EMBL/GenBank/DDBJ databases">
        <title>Deep-cultivation of Planctomycetes and their phenomic and genomic characterization uncovers novel biology.</title>
        <authorList>
            <person name="Wiegand S."/>
            <person name="Jogler M."/>
            <person name="Boedeker C."/>
            <person name="Pinto D."/>
            <person name="Vollmers J."/>
            <person name="Rivas-Marin E."/>
            <person name="Kohn T."/>
            <person name="Peeters S.H."/>
            <person name="Heuer A."/>
            <person name="Rast P."/>
            <person name="Oberbeckmann S."/>
            <person name="Bunk B."/>
            <person name="Jeske O."/>
            <person name="Meyerdierks A."/>
            <person name="Storesund J.E."/>
            <person name="Kallscheuer N."/>
            <person name="Luecker S."/>
            <person name="Lage O.M."/>
            <person name="Pohl T."/>
            <person name="Merkel B.J."/>
            <person name="Hornburger P."/>
            <person name="Mueller R.-W."/>
            <person name="Bruemmer F."/>
            <person name="Labrenz M."/>
            <person name="Spormann A.M."/>
            <person name="Op den Camp H."/>
            <person name="Overmann J."/>
            <person name="Amann R."/>
            <person name="Jetten M.S.M."/>
            <person name="Mascher T."/>
            <person name="Medema M.H."/>
            <person name="Devos D.P."/>
            <person name="Kaster A.-K."/>
            <person name="Ovreas L."/>
            <person name="Rohde M."/>
            <person name="Galperin M.Y."/>
            <person name="Jogler C."/>
        </authorList>
    </citation>
    <scope>NUCLEOTIDE SEQUENCE [LARGE SCALE GENOMIC DNA]</scope>
    <source>
        <strain evidence="11 12">ETA_A8</strain>
    </source>
</reference>
<dbReference type="InterPro" id="IPR012834">
    <property type="entry name" value="FlgG_G_neg"/>
</dbReference>
<evidence type="ECO:0000256" key="7">
    <source>
        <dbReference type="RuleBase" id="RU362116"/>
    </source>
</evidence>
<dbReference type="Proteomes" id="UP000315017">
    <property type="component" value="Chromosome"/>
</dbReference>
<dbReference type="EMBL" id="CP036274">
    <property type="protein sequence ID" value="QDU30842.1"/>
    <property type="molecule type" value="Genomic_DNA"/>
</dbReference>
<feature type="domain" description="Flagellar hook protein FlgE/F/G-like D1" evidence="10">
    <location>
        <begin position="97"/>
        <end position="163"/>
    </location>
</feature>
<evidence type="ECO:0000256" key="4">
    <source>
        <dbReference type="ARBA" id="ARBA00023143"/>
    </source>
</evidence>
<keyword evidence="12" id="KW-1185">Reference proteome</keyword>
<protein>
    <recommendedName>
        <fullName evidence="3 6">Flagellar basal-body rod protein FlgG</fullName>
    </recommendedName>
</protein>
<dbReference type="Pfam" id="PF06429">
    <property type="entry name" value="Flg_bbr_C"/>
    <property type="match status" value="1"/>
</dbReference>
<dbReference type="GO" id="GO:0071978">
    <property type="term" value="P:bacterial-type flagellum-dependent swarming motility"/>
    <property type="evidence" value="ECO:0007669"/>
    <property type="project" value="TreeGrafter"/>
</dbReference>
<dbReference type="InterPro" id="IPR001444">
    <property type="entry name" value="Flag_bb_rod_N"/>
</dbReference>
<evidence type="ECO:0000313" key="12">
    <source>
        <dbReference type="Proteomes" id="UP000315017"/>
    </source>
</evidence>
<evidence type="ECO:0000259" key="9">
    <source>
        <dbReference type="Pfam" id="PF06429"/>
    </source>
</evidence>
<dbReference type="OrthoDB" id="9804559at2"/>
<dbReference type="Pfam" id="PF00460">
    <property type="entry name" value="Flg_bb_rod"/>
    <property type="match status" value="1"/>
</dbReference>
<dbReference type="InterPro" id="IPR010930">
    <property type="entry name" value="Flg_bb/hook_C_dom"/>
</dbReference>
<evidence type="ECO:0000313" key="11">
    <source>
        <dbReference type="EMBL" id="QDU30842.1"/>
    </source>
</evidence>
<dbReference type="SUPFAM" id="SSF117143">
    <property type="entry name" value="Flagellar hook protein flgE"/>
    <property type="match status" value="1"/>
</dbReference>
<dbReference type="RefSeq" id="WP_145096965.1">
    <property type="nucleotide sequence ID" value="NZ_CP036274.1"/>
</dbReference>